<dbReference type="InterPro" id="IPR036259">
    <property type="entry name" value="MFS_trans_sf"/>
</dbReference>
<gene>
    <name evidence="9" type="ORF">JOC27_001100</name>
</gene>
<dbReference type="PANTHER" id="PTHR42718">
    <property type="entry name" value="MAJOR FACILITATOR SUPERFAMILY MULTIDRUG TRANSPORTER MFSC"/>
    <property type="match status" value="1"/>
</dbReference>
<feature type="transmembrane region" description="Helical" evidence="7">
    <location>
        <begin position="15"/>
        <end position="37"/>
    </location>
</feature>
<feature type="transmembrane region" description="Helical" evidence="7">
    <location>
        <begin position="295"/>
        <end position="315"/>
    </location>
</feature>
<evidence type="ECO:0000256" key="4">
    <source>
        <dbReference type="ARBA" id="ARBA00022692"/>
    </source>
</evidence>
<feature type="transmembrane region" description="Helical" evidence="7">
    <location>
        <begin position="394"/>
        <end position="416"/>
    </location>
</feature>
<evidence type="ECO:0000256" key="3">
    <source>
        <dbReference type="ARBA" id="ARBA00022475"/>
    </source>
</evidence>
<reference evidence="9 10" key="1">
    <citation type="submission" date="2021-01" db="EMBL/GenBank/DDBJ databases">
        <title>Genomic Encyclopedia of Type Strains, Phase IV (KMG-IV): sequencing the most valuable type-strain genomes for metagenomic binning, comparative biology and taxonomic classification.</title>
        <authorList>
            <person name="Goeker M."/>
        </authorList>
    </citation>
    <scope>NUCLEOTIDE SEQUENCE [LARGE SCALE GENOMIC DNA]</scope>
    <source>
        <strain evidence="9 10">DSM 100968</strain>
    </source>
</reference>
<feature type="transmembrane region" description="Helical" evidence="7">
    <location>
        <begin position="267"/>
        <end position="289"/>
    </location>
</feature>
<feature type="transmembrane region" description="Helical" evidence="7">
    <location>
        <begin position="201"/>
        <end position="220"/>
    </location>
</feature>
<dbReference type="InterPro" id="IPR020846">
    <property type="entry name" value="MFS_dom"/>
</dbReference>
<dbReference type="CDD" id="cd17503">
    <property type="entry name" value="MFS_LmrB_MDR_like"/>
    <property type="match status" value="1"/>
</dbReference>
<evidence type="ECO:0000313" key="9">
    <source>
        <dbReference type="EMBL" id="MBM7657651.1"/>
    </source>
</evidence>
<comment type="caution">
    <text evidence="9">The sequence shown here is derived from an EMBL/GenBank/DDBJ whole genome shotgun (WGS) entry which is preliminary data.</text>
</comment>
<keyword evidence="4 7" id="KW-0812">Transmembrane</keyword>
<evidence type="ECO:0000256" key="1">
    <source>
        <dbReference type="ARBA" id="ARBA00004651"/>
    </source>
</evidence>
<keyword evidence="6 7" id="KW-0472">Membrane</keyword>
<feature type="transmembrane region" description="Helical" evidence="7">
    <location>
        <begin position="226"/>
        <end position="246"/>
    </location>
</feature>
<feature type="transmembrane region" description="Helical" evidence="7">
    <location>
        <begin position="143"/>
        <end position="163"/>
    </location>
</feature>
<dbReference type="Pfam" id="PF07690">
    <property type="entry name" value="MFS_1"/>
    <property type="match status" value="1"/>
</dbReference>
<dbReference type="PRINTS" id="PR01036">
    <property type="entry name" value="TCRTETB"/>
</dbReference>
<dbReference type="PANTHER" id="PTHR42718:SF43">
    <property type="entry name" value="LINCOMYCIN RESISTANCE PROTEIN LMRB"/>
    <property type="match status" value="1"/>
</dbReference>
<sequence length="481" mass="51952">MTYQGTKNEIRRGPITVTLIIGAFVAILNETFLNIALSDLIRYFHVPATTIQWLTTAYLLVIGILMPVTALITGWLSTRQMFLGAMTLFLFGTLIGGFSLNFSMLLIGRIVQAAGAGLLMPVMMNTILLIYPPEKRGGAMGLIGLVIMFAPALGPTLSGFILSILSWRWLFFLILPLAVISILIGVRYLQNVSEVTKPKVEIRSIVLSTIGFGSLVYGMGSGTSGGWISLVLLGVGVLALLGFVWLQLHLEEPVLDLRVFRYRMFTLATLLMILLMMALFATMILLPLYMQRVLLLTSFSAGMILLPGGLINGLLSPLTGKLFDKFGPVWLSVPGLAIVVVVLGMFSRLTTTESALYVTILYAVMMIGLSMVMMPVSTTGLNQLPKSLYPHGTAIMNTLQQVSGGIGTAVFVGIMVGTQKNYLNQSAHPGAKKEQILALTHGLGTAFLCALFLTLTAFALAFFLKRTEAADVAGKPSGETD</sequence>
<feature type="transmembrane region" description="Helical" evidence="7">
    <location>
        <begin position="327"/>
        <end position="349"/>
    </location>
</feature>
<dbReference type="PROSITE" id="PS50850">
    <property type="entry name" value="MFS"/>
    <property type="match status" value="1"/>
</dbReference>
<dbReference type="Gene3D" id="1.20.1250.20">
    <property type="entry name" value="MFS general substrate transporter like domains"/>
    <property type="match status" value="1"/>
</dbReference>
<keyword evidence="10" id="KW-1185">Reference proteome</keyword>
<dbReference type="InterPro" id="IPR011701">
    <property type="entry name" value="MFS"/>
</dbReference>
<evidence type="ECO:0000259" key="8">
    <source>
        <dbReference type="PROSITE" id="PS50850"/>
    </source>
</evidence>
<keyword evidence="3" id="KW-1003">Cell membrane</keyword>
<evidence type="ECO:0000313" key="10">
    <source>
        <dbReference type="Proteomes" id="UP000823201"/>
    </source>
</evidence>
<dbReference type="SUPFAM" id="SSF103473">
    <property type="entry name" value="MFS general substrate transporter"/>
    <property type="match status" value="1"/>
</dbReference>
<accession>A0ABS2Q780</accession>
<protein>
    <submittedName>
        <fullName evidence="9">DHA2 family lincomycin resistance protein-like MFS transporter</fullName>
    </submittedName>
</protein>
<evidence type="ECO:0000256" key="2">
    <source>
        <dbReference type="ARBA" id="ARBA00022448"/>
    </source>
</evidence>
<dbReference type="NCBIfam" id="TIGR00711">
    <property type="entry name" value="efflux_EmrB"/>
    <property type="match status" value="1"/>
</dbReference>
<evidence type="ECO:0000256" key="5">
    <source>
        <dbReference type="ARBA" id="ARBA00022989"/>
    </source>
</evidence>
<feature type="transmembrane region" description="Helical" evidence="7">
    <location>
        <begin position="57"/>
        <end position="76"/>
    </location>
</feature>
<dbReference type="Gene3D" id="1.20.1720.10">
    <property type="entry name" value="Multidrug resistance protein D"/>
    <property type="match status" value="1"/>
</dbReference>
<name>A0ABS2Q780_9BACL</name>
<feature type="transmembrane region" description="Helical" evidence="7">
    <location>
        <begin position="355"/>
        <end position="373"/>
    </location>
</feature>
<evidence type="ECO:0000256" key="6">
    <source>
        <dbReference type="ARBA" id="ARBA00023136"/>
    </source>
</evidence>
<dbReference type="Proteomes" id="UP000823201">
    <property type="component" value="Unassembled WGS sequence"/>
</dbReference>
<dbReference type="RefSeq" id="WP_205005982.1">
    <property type="nucleotide sequence ID" value="NZ_CBCRXA010000005.1"/>
</dbReference>
<feature type="transmembrane region" description="Helical" evidence="7">
    <location>
        <begin position="169"/>
        <end position="189"/>
    </location>
</feature>
<comment type="subcellular location">
    <subcellularLocation>
        <location evidence="1">Cell membrane</location>
        <topology evidence="1">Multi-pass membrane protein</topology>
    </subcellularLocation>
</comment>
<feature type="domain" description="Major facilitator superfamily (MFS) profile" evidence="8">
    <location>
        <begin position="15"/>
        <end position="468"/>
    </location>
</feature>
<organism evidence="9 10">
    <name type="scientific">Sporolactobacillus spathodeae</name>
    <dbReference type="NCBI Taxonomy" id="1465502"/>
    <lineage>
        <taxon>Bacteria</taxon>
        <taxon>Bacillati</taxon>
        <taxon>Bacillota</taxon>
        <taxon>Bacilli</taxon>
        <taxon>Bacillales</taxon>
        <taxon>Sporolactobacillaceae</taxon>
        <taxon>Sporolactobacillus</taxon>
    </lineage>
</organism>
<dbReference type="InterPro" id="IPR004638">
    <property type="entry name" value="EmrB-like"/>
</dbReference>
<proteinExistence type="predicted"/>
<feature type="transmembrane region" description="Helical" evidence="7">
    <location>
        <begin position="113"/>
        <end position="131"/>
    </location>
</feature>
<feature type="transmembrane region" description="Helical" evidence="7">
    <location>
        <begin position="436"/>
        <end position="464"/>
    </location>
</feature>
<feature type="transmembrane region" description="Helical" evidence="7">
    <location>
        <begin position="88"/>
        <end position="107"/>
    </location>
</feature>
<dbReference type="EMBL" id="JAFBEV010000007">
    <property type="protein sequence ID" value="MBM7657651.1"/>
    <property type="molecule type" value="Genomic_DNA"/>
</dbReference>
<evidence type="ECO:0000256" key="7">
    <source>
        <dbReference type="SAM" id="Phobius"/>
    </source>
</evidence>
<keyword evidence="2" id="KW-0813">Transport</keyword>
<keyword evidence="5 7" id="KW-1133">Transmembrane helix</keyword>